<reference evidence="3" key="1">
    <citation type="submission" date="2018-02" db="EMBL/GenBank/DDBJ databases">
        <authorList>
            <person name="Cohen D.B."/>
            <person name="Kent A.D."/>
        </authorList>
    </citation>
    <scope>NUCLEOTIDE SEQUENCE</scope>
</reference>
<dbReference type="EMBL" id="OIVN01003377">
    <property type="protein sequence ID" value="SPD10813.1"/>
    <property type="molecule type" value="Genomic_DNA"/>
</dbReference>
<feature type="compositionally biased region" description="Polar residues" evidence="2">
    <location>
        <begin position="579"/>
        <end position="597"/>
    </location>
</feature>
<protein>
    <submittedName>
        <fullName evidence="3">Uncharacterized protein</fullName>
    </submittedName>
</protein>
<feature type="compositionally biased region" description="Basic residues" evidence="2">
    <location>
        <begin position="296"/>
        <end position="310"/>
    </location>
</feature>
<feature type="compositionally biased region" description="Low complexity" evidence="2">
    <location>
        <begin position="311"/>
        <end position="329"/>
    </location>
</feature>
<feature type="region of interest" description="Disordered" evidence="2">
    <location>
        <begin position="280"/>
        <end position="371"/>
    </location>
</feature>
<gene>
    <name evidence="3" type="ORF">FSB_LOCUS38695</name>
</gene>
<name>A0A2N9HGF4_FAGSY</name>
<feature type="coiled-coil region" evidence="1">
    <location>
        <begin position="451"/>
        <end position="534"/>
    </location>
</feature>
<evidence type="ECO:0000256" key="2">
    <source>
        <dbReference type="SAM" id="MobiDB-lite"/>
    </source>
</evidence>
<organism evidence="3">
    <name type="scientific">Fagus sylvatica</name>
    <name type="common">Beechnut</name>
    <dbReference type="NCBI Taxonomy" id="28930"/>
    <lineage>
        <taxon>Eukaryota</taxon>
        <taxon>Viridiplantae</taxon>
        <taxon>Streptophyta</taxon>
        <taxon>Embryophyta</taxon>
        <taxon>Tracheophyta</taxon>
        <taxon>Spermatophyta</taxon>
        <taxon>Magnoliopsida</taxon>
        <taxon>eudicotyledons</taxon>
        <taxon>Gunneridae</taxon>
        <taxon>Pentapetalae</taxon>
        <taxon>rosids</taxon>
        <taxon>fabids</taxon>
        <taxon>Fagales</taxon>
        <taxon>Fagaceae</taxon>
        <taxon>Fagus</taxon>
    </lineage>
</organism>
<evidence type="ECO:0000313" key="3">
    <source>
        <dbReference type="EMBL" id="SPD10813.1"/>
    </source>
</evidence>
<proteinExistence type="predicted"/>
<feature type="compositionally biased region" description="Polar residues" evidence="2">
    <location>
        <begin position="653"/>
        <end position="671"/>
    </location>
</feature>
<accession>A0A2N9HGF4</accession>
<dbReference type="AlphaFoldDB" id="A0A2N9HGF4"/>
<feature type="region of interest" description="Disordered" evidence="2">
    <location>
        <begin position="578"/>
        <end position="671"/>
    </location>
</feature>
<feature type="compositionally biased region" description="Polar residues" evidence="2">
    <location>
        <begin position="611"/>
        <end position="621"/>
    </location>
</feature>
<sequence length="671" mass="74182">MARVQTRSRPSKLARLVNSEASMTRFRELYRVPSSIRLAYCNLNDLPVINKDEILLPIMAVVEGGVRFPLHPLLVNLLMIVNATPSQVSLNLFRIVMGVVALNRILGVNMRVGEIFNVYQYVCPGEESRTLCHLKAKNIQQKLVNGLPDTNKGYDKDYLRVSGDWYTDSKCRSDFGSPDSSRIAVYEAQADTDLVKRVLATNICVDQRGEPRSAPLLLRYEPQIRSFLEGPTVPRSQEVRVETSTPSLAAPADPTLISEDPEFIPVGQVLEMAPPINPFELMARAPGGSSSGTSKTKGKGRGKGAGKKSQKVASDSSSSEQAAETTTQETPRPLPVVHEIEESDHGEDLAPPKKKGRSEAPPMPTEGASASFEPWVPRLLFGDGPISIHDTVLDETEPELSAHVAHGLARAACLPGDMNQWDSMNSAQIFRHGTRGLMMATQSALAMESRVLKMTDELQRKSADYKKLEDQHFININMMKEAETLARAEADSRKKAEALARTEEENRKKAEVELAELREKVRKLESECIASIEKAIEDGKVQGRVEGEKSGYEGAMEEARTQFRMVYNTGFRKGWKSALTKTEQPETSELFLRSNTPIPYPEEGRRRDGNGPNTRSTTVQDSDNEVPEAGGEEEADDEDEEDGEVEEGTGTGRTQEAPQWSFFGSTCRNNS</sequence>
<keyword evidence="1" id="KW-0175">Coiled coil</keyword>
<evidence type="ECO:0000256" key="1">
    <source>
        <dbReference type="SAM" id="Coils"/>
    </source>
</evidence>
<feature type="compositionally biased region" description="Acidic residues" evidence="2">
    <location>
        <begin position="622"/>
        <end position="647"/>
    </location>
</feature>
<feature type="region of interest" description="Disordered" evidence="2">
    <location>
        <begin position="235"/>
        <end position="259"/>
    </location>
</feature>